<comment type="caution">
    <text evidence="1">The sequence shown here is derived from an EMBL/GenBank/DDBJ whole genome shotgun (WGS) entry which is preliminary data.</text>
</comment>
<protein>
    <submittedName>
        <fullName evidence="1">Uncharacterized protein</fullName>
    </submittedName>
</protein>
<dbReference type="Proteomes" id="UP000010959">
    <property type="component" value="Unassembled WGS sequence"/>
</dbReference>
<dbReference type="AlphaFoldDB" id="L7CMR5"/>
<accession>L7CMR5</accession>
<name>L7CMR5_RHOBT</name>
<gene>
    <name evidence="1" type="ORF">RBSWK_00478</name>
</gene>
<dbReference type="EMBL" id="AMWG01000009">
    <property type="protein sequence ID" value="ELP35574.1"/>
    <property type="molecule type" value="Genomic_DNA"/>
</dbReference>
<sequence length="43" mass="5038">MPDRLNGSFVQRVPAQRCCSLLIRSSMNEKSHHGLSSWWLFDF</sequence>
<evidence type="ECO:0000313" key="1">
    <source>
        <dbReference type="EMBL" id="ELP35574.1"/>
    </source>
</evidence>
<reference evidence="1 2" key="1">
    <citation type="journal article" date="2013" name="Mar. Genomics">
        <title>Expression of sulfatases in Rhodopirellula baltica and the diversity of sulfatases in the genus Rhodopirellula.</title>
        <authorList>
            <person name="Wegner C.E."/>
            <person name="Richter-Heitmann T."/>
            <person name="Klindworth A."/>
            <person name="Klockow C."/>
            <person name="Richter M."/>
            <person name="Achstetter T."/>
            <person name="Glockner F.O."/>
            <person name="Harder J."/>
        </authorList>
    </citation>
    <scope>NUCLEOTIDE SEQUENCE [LARGE SCALE GENOMIC DNA]</scope>
    <source>
        <strain evidence="1 2">SWK14</strain>
    </source>
</reference>
<organism evidence="1 2">
    <name type="scientific">Rhodopirellula baltica SWK14</name>
    <dbReference type="NCBI Taxonomy" id="993516"/>
    <lineage>
        <taxon>Bacteria</taxon>
        <taxon>Pseudomonadati</taxon>
        <taxon>Planctomycetota</taxon>
        <taxon>Planctomycetia</taxon>
        <taxon>Pirellulales</taxon>
        <taxon>Pirellulaceae</taxon>
        <taxon>Rhodopirellula</taxon>
    </lineage>
</organism>
<evidence type="ECO:0000313" key="2">
    <source>
        <dbReference type="Proteomes" id="UP000010959"/>
    </source>
</evidence>
<proteinExistence type="predicted"/>